<dbReference type="PANTHER" id="PTHR43812">
    <property type="entry name" value="BLR2425 PROTEIN"/>
    <property type="match status" value="1"/>
</dbReference>
<organism evidence="2">
    <name type="scientific">Rheinheimera sp. BAL341</name>
    <dbReference type="NCBI Taxonomy" id="1708203"/>
    <lineage>
        <taxon>Bacteria</taxon>
        <taxon>Pseudomonadati</taxon>
        <taxon>Pseudomonadota</taxon>
        <taxon>Gammaproteobacteria</taxon>
        <taxon>Chromatiales</taxon>
        <taxon>Chromatiaceae</taxon>
        <taxon>Rheinheimera</taxon>
    </lineage>
</organism>
<accession>A0A486XNV6</accession>
<dbReference type="Gene3D" id="2.30.110.10">
    <property type="entry name" value="Electron Transport, Fmn-binding Protein, Chain A"/>
    <property type="match status" value="1"/>
</dbReference>
<gene>
    <name evidence="2" type="ORF">BAL341_1227</name>
</gene>
<keyword evidence="2" id="KW-0503">Monooxygenase</keyword>
<dbReference type="SMART" id="SM00903">
    <property type="entry name" value="Flavin_Reduct"/>
    <property type="match status" value="1"/>
</dbReference>
<dbReference type="EC" id="1.14.13.-" evidence="2"/>
<sequence length="221" mass="23940">MIGLRYLDQPSLKIMSDTIYFYEPAKGHGLPHDPFNALVAPRPIGWISSQDSAGNLNLAPYSFFNAFNYTPPIVGFASTSYKDTVRNIEQTGEFCWNLVTKPLAEAMNLTSAAVPPDVDEFALAGLTAKASSIIKVPHVAQSPVTFECKLSQVLQLTAADGSKITTWMVFGEVVGVHIARHLLVNGIYDTAAAQPVLRGGGAGDYFVADAATRFQMFRPKV</sequence>
<dbReference type="PANTHER" id="PTHR43812:SF2">
    <property type="entry name" value="FLAVIN REDUCTASE LIKE DOMAIN-CONTAINING PROTEIN"/>
    <property type="match status" value="1"/>
</dbReference>
<dbReference type="SUPFAM" id="SSF50475">
    <property type="entry name" value="FMN-binding split barrel"/>
    <property type="match status" value="1"/>
</dbReference>
<dbReference type="InterPro" id="IPR012349">
    <property type="entry name" value="Split_barrel_FMN-bd"/>
</dbReference>
<dbReference type="Pfam" id="PF01613">
    <property type="entry name" value="Flavin_Reduct"/>
    <property type="match status" value="1"/>
</dbReference>
<dbReference type="GO" id="GO:0010181">
    <property type="term" value="F:FMN binding"/>
    <property type="evidence" value="ECO:0007669"/>
    <property type="project" value="InterPro"/>
</dbReference>
<evidence type="ECO:0000259" key="1">
    <source>
        <dbReference type="SMART" id="SM00903"/>
    </source>
</evidence>
<keyword evidence="2" id="KW-0560">Oxidoreductase</keyword>
<name>A0A486XNV6_9GAMM</name>
<dbReference type="AlphaFoldDB" id="A0A486XNV6"/>
<dbReference type="EMBL" id="CAAJGR010000078">
    <property type="protein sequence ID" value="VHO03077.1"/>
    <property type="molecule type" value="Genomic_DNA"/>
</dbReference>
<dbReference type="GO" id="GO:0016646">
    <property type="term" value="F:oxidoreductase activity, acting on the CH-NH group of donors, NAD or NADP as acceptor"/>
    <property type="evidence" value="ECO:0007669"/>
    <property type="project" value="UniProtKB-ARBA"/>
</dbReference>
<proteinExistence type="predicted"/>
<reference evidence="2" key="1">
    <citation type="submission" date="2019-04" db="EMBL/GenBank/DDBJ databases">
        <authorList>
            <person name="Brambilla D."/>
        </authorList>
    </citation>
    <scope>NUCLEOTIDE SEQUENCE</scope>
    <source>
        <strain evidence="2">BAL1</strain>
    </source>
</reference>
<evidence type="ECO:0000313" key="2">
    <source>
        <dbReference type="EMBL" id="VHO03077.1"/>
    </source>
</evidence>
<feature type="domain" description="Flavin reductase like" evidence="1">
    <location>
        <begin position="37"/>
        <end position="190"/>
    </location>
</feature>
<dbReference type="InterPro" id="IPR002563">
    <property type="entry name" value="Flavin_Rdtase-like_dom"/>
</dbReference>
<protein>
    <submittedName>
        <fullName evidence="2">Nitrilotriacetate monooxygenase component B</fullName>
        <ecNumber evidence="2">1.14.13.-</ecNumber>
    </submittedName>
</protein>
<dbReference type="GO" id="GO:0004497">
    <property type="term" value="F:monooxygenase activity"/>
    <property type="evidence" value="ECO:0007669"/>
    <property type="project" value="UniProtKB-KW"/>
</dbReference>